<protein>
    <submittedName>
        <fullName evidence="3">DUF4413 domain-containing protein</fullName>
    </submittedName>
</protein>
<dbReference type="SUPFAM" id="SSF53098">
    <property type="entry name" value="Ribonuclease H-like"/>
    <property type="match status" value="1"/>
</dbReference>
<evidence type="ECO:0000259" key="1">
    <source>
        <dbReference type="Pfam" id="PF14372"/>
    </source>
</evidence>
<evidence type="ECO:0000313" key="4">
    <source>
        <dbReference type="Proteomes" id="UP000005240"/>
    </source>
</evidence>
<keyword evidence="4" id="KW-1185">Reference proteome</keyword>
<dbReference type="InterPro" id="IPR025525">
    <property type="entry name" value="hAT-like_transposase_RNase-H"/>
</dbReference>
<evidence type="ECO:0000313" key="2">
    <source>
        <dbReference type="EMBL" id="OAV91026.1"/>
    </source>
</evidence>
<accession>A0A180GE71</accession>
<proteinExistence type="predicted"/>
<dbReference type="Pfam" id="PF14372">
    <property type="entry name" value="hAT-like_RNase-H"/>
    <property type="match status" value="1"/>
</dbReference>
<dbReference type="OrthoDB" id="2505994at2759"/>
<dbReference type="EnsemblFungi" id="PTTG_28129-t43_1">
    <property type="protein sequence ID" value="PTTG_28129-t43_1-p1"/>
    <property type="gene ID" value="PTTG_28129"/>
</dbReference>
<dbReference type="EMBL" id="ADAS02000089">
    <property type="protein sequence ID" value="OAV91026.1"/>
    <property type="molecule type" value="Genomic_DNA"/>
</dbReference>
<name>A0A180GE71_PUCT1</name>
<reference evidence="3 4" key="3">
    <citation type="journal article" date="2017" name="G3 (Bethesda)">
        <title>Comparative analysis highlights variable genome content of wheat rusts and divergence of the mating loci.</title>
        <authorList>
            <person name="Cuomo C.A."/>
            <person name="Bakkeren G."/>
            <person name="Khalil H.B."/>
            <person name="Panwar V."/>
            <person name="Joly D."/>
            <person name="Linning R."/>
            <person name="Sakthikumar S."/>
            <person name="Song X."/>
            <person name="Adiconis X."/>
            <person name="Fan L."/>
            <person name="Goldberg J.M."/>
            <person name="Levin J.Z."/>
            <person name="Young S."/>
            <person name="Zeng Q."/>
            <person name="Anikster Y."/>
            <person name="Bruce M."/>
            <person name="Wang M."/>
            <person name="Yin C."/>
            <person name="McCallum B."/>
            <person name="Szabo L.J."/>
            <person name="Hulbert S."/>
            <person name="Chen X."/>
            <person name="Fellers J.P."/>
        </authorList>
    </citation>
    <scope>NUCLEOTIDE SEQUENCE</scope>
    <source>
        <strain evidence="3">isolate 1-1 / race 1 (BBBD)</strain>
        <strain evidence="4">Isolate 1-1 / race 1 (BBBD)</strain>
    </source>
</reference>
<sequence length="199" mass="23179">MESDGTSNLRVVIDEILKEDLEKVHAQRARQRGRSSQKELGHFQEITLLSHEWQLIKDLNDELKYFFLLTKKMEGDGPTGSAAIPEYLQLKNHLKKKSSSLHRGDPLHPMFVKMFEKTDTYLKEALECENLVISTILNPSFRLALFESHFPKEALEAKKRLVKLFEERKTQMVEKVLQEEHAKDTPANKENKTIDENIY</sequence>
<reference evidence="2" key="2">
    <citation type="submission" date="2016-05" db="EMBL/GenBank/DDBJ databases">
        <title>Comparative analysis highlights variable genome content of wheat rusts and divergence of the mating loci.</title>
        <authorList>
            <person name="Cuomo C.A."/>
            <person name="Bakkeren G."/>
            <person name="Szabo L."/>
            <person name="Khalil H."/>
            <person name="Joly D."/>
            <person name="Goldberg J."/>
            <person name="Young S."/>
            <person name="Zeng Q."/>
            <person name="Fellers J."/>
        </authorList>
    </citation>
    <scope>NUCLEOTIDE SEQUENCE [LARGE SCALE GENOMIC DNA]</scope>
    <source>
        <strain evidence="2">1-1 BBBD Race 1</strain>
    </source>
</reference>
<evidence type="ECO:0000313" key="3">
    <source>
        <dbReference type="EnsemblFungi" id="PTTG_28129-t43_1-p1"/>
    </source>
</evidence>
<dbReference type="VEuPathDB" id="FungiDB:PTTG_28129"/>
<organism evidence="2">
    <name type="scientific">Puccinia triticina (isolate 1-1 / race 1 (BBBD))</name>
    <name type="common">Brown leaf rust fungus</name>
    <dbReference type="NCBI Taxonomy" id="630390"/>
    <lineage>
        <taxon>Eukaryota</taxon>
        <taxon>Fungi</taxon>
        <taxon>Dikarya</taxon>
        <taxon>Basidiomycota</taxon>
        <taxon>Pucciniomycotina</taxon>
        <taxon>Pucciniomycetes</taxon>
        <taxon>Pucciniales</taxon>
        <taxon>Pucciniaceae</taxon>
        <taxon>Puccinia</taxon>
    </lineage>
</organism>
<gene>
    <name evidence="2" type="ORF">PTTG_28129</name>
</gene>
<dbReference type="InterPro" id="IPR012337">
    <property type="entry name" value="RNaseH-like_sf"/>
</dbReference>
<dbReference type="Proteomes" id="UP000005240">
    <property type="component" value="Unassembled WGS sequence"/>
</dbReference>
<dbReference type="AlphaFoldDB" id="A0A180GE71"/>
<reference evidence="3" key="4">
    <citation type="submission" date="2025-05" db="UniProtKB">
        <authorList>
            <consortium name="EnsemblFungi"/>
        </authorList>
    </citation>
    <scope>IDENTIFICATION</scope>
    <source>
        <strain evidence="3">isolate 1-1 / race 1 (BBBD)</strain>
    </source>
</reference>
<reference evidence="2" key="1">
    <citation type="submission" date="2009-11" db="EMBL/GenBank/DDBJ databases">
        <authorList>
            <consortium name="The Broad Institute Genome Sequencing Platform"/>
            <person name="Ward D."/>
            <person name="Feldgarden M."/>
            <person name="Earl A."/>
            <person name="Young S.K."/>
            <person name="Zeng Q."/>
            <person name="Koehrsen M."/>
            <person name="Alvarado L."/>
            <person name="Berlin A."/>
            <person name="Bochicchio J."/>
            <person name="Borenstein D."/>
            <person name="Chapman S.B."/>
            <person name="Chen Z."/>
            <person name="Engels R."/>
            <person name="Freedman E."/>
            <person name="Gellesch M."/>
            <person name="Goldberg J."/>
            <person name="Griggs A."/>
            <person name="Gujja S."/>
            <person name="Heilman E."/>
            <person name="Heiman D."/>
            <person name="Hepburn T."/>
            <person name="Howarth C."/>
            <person name="Jen D."/>
            <person name="Larson L."/>
            <person name="Lewis B."/>
            <person name="Mehta T."/>
            <person name="Park D."/>
            <person name="Pearson M."/>
            <person name="Roberts A."/>
            <person name="Saif S."/>
            <person name="Shea T."/>
            <person name="Shenoy N."/>
            <person name="Sisk P."/>
            <person name="Stolte C."/>
            <person name="Sykes S."/>
            <person name="Thomson T."/>
            <person name="Walk T."/>
            <person name="White J."/>
            <person name="Yandava C."/>
            <person name="Izard J."/>
            <person name="Baranova O.V."/>
            <person name="Blanton J.M."/>
            <person name="Tanner A.C."/>
            <person name="Dewhirst F.E."/>
            <person name="Haas B."/>
            <person name="Nusbaum C."/>
            <person name="Birren B."/>
        </authorList>
    </citation>
    <scope>NUCLEOTIDE SEQUENCE [LARGE SCALE GENOMIC DNA]</scope>
    <source>
        <strain evidence="2">1-1 BBBD Race 1</strain>
    </source>
</reference>
<feature type="domain" description="hAT-like transposase RNase-H fold" evidence="1">
    <location>
        <begin position="78"/>
        <end position="168"/>
    </location>
</feature>
<dbReference type="GO" id="GO:0003677">
    <property type="term" value="F:DNA binding"/>
    <property type="evidence" value="ECO:0007669"/>
    <property type="project" value="InterPro"/>
</dbReference>